<name>A0A423FCW5_9PSED</name>
<sequence>MLQRSINQQLTQLCHLLNPEHDRALGGVQVESEIAGQCVEGGQGFAGVDQQGFGVFVRVYGEERRIGVGLAMMKLLNSE</sequence>
<evidence type="ECO:0000313" key="2">
    <source>
        <dbReference type="Proteomes" id="UP000283389"/>
    </source>
</evidence>
<dbReference type="Proteomes" id="UP000283389">
    <property type="component" value="Unassembled WGS sequence"/>
</dbReference>
<reference evidence="1 2" key="1">
    <citation type="submission" date="2016-10" db="EMBL/GenBank/DDBJ databases">
        <title>Comparative genome analysis of multiple Pseudomonas spp. focuses on biocontrol and plant growth promoting traits.</title>
        <authorList>
            <person name="Tao X.-Y."/>
            <person name="Taylor C.G."/>
        </authorList>
    </citation>
    <scope>NUCLEOTIDE SEQUENCE [LARGE SCALE GENOMIC DNA]</scope>
    <source>
        <strain evidence="1 2">36C8</strain>
    </source>
</reference>
<proteinExistence type="predicted"/>
<gene>
    <name evidence="1" type="ORF">BK649_08595</name>
</gene>
<evidence type="ECO:0000313" key="1">
    <source>
        <dbReference type="EMBL" id="ROM54914.1"/>
    </source>
</evidence>
<organism evidence="1 2">
    <name type="scientific">Pseudomonas canadensis</name>
    <dbReference type="NCBI Taxonomy" id="915099"/>
    <lineage>
        <taxon>Bacteria</taxon>
        <taxon>Pseudomonadati</taxon>
        <taxon>Pseudomonadota</taxon>
        <taxon>Gammaproteobacteria</taxon>
        <taxon>Pseudomonadales</taxon>
        <taxon>Pseudomonadaceae</taxon>
        <taxon>Pseudomonas</taxon>
    </lineage>
</organism>
<accession>A0A423FCW5</accession>
<dbReference type="AlphaFoldDB" id="A0A423FCW5"/>
<dbReference type="EMBL" id="MOAZ01000005">
    <property type="protein sequence ID" value="ROM54914.1"/>
    <property type="molecule type" value="Genomic_DNA"/>
</dbReference>
<comment type="caution">
    <text evidence="1">The sequence shown here is derived from an EMBL/GenBank/DDBJ whole genome shotgun (WGS) entry which is preliminary data.</text>
</comment>
<protein>
    <submittedName>
        <fullName evidence="1">Uncharacterized protein</fullName>
    </submittedName>
</protein>